<protein>
    <submittedName>
        <fullName evidence="1">Uncharacterized protein</fullName>
    </submittedName>
</protein>
<comment type="caution">
    <text evidence="1">The sequence shown here is derived from an EMBL/GenBank/DDBJ whole genome shotgun (WGS) entry which is preliminary data.</text>
</comment>
<reference evidence="1 2" key="1">
    <citation type="submission" date="2016-08" db="EMBL/GenBank/DDBJ databases">
        <title>Hymenobacter coccineus sp. nov., Hymenobacter lapidarius sp. nov. and Hymenobacter glacialis sp. nov., isolated from Antarctic soil.</title>
        <authorList>
            <person name="Sedlacek I."/>
            <person name="Kralova S."/>
            <person name="Kyrova K."/>
            <person name="Maslanova I."/>
            <person name="Stankova E."/>
            <person name="Vrbovska V."/>
            <person name="Nemec M."/>
            <person name="Bartak M."/>
            <person name="Svec P."/>
            <person name="Busse H.-J."/>
            <person name="Pantucek R."/>
        </authorList>
    </citation>
    <scope>NUCLEOTIDE SEQUENCE [LARGE SCALE GENOMIC DNA]</scope>
    <source>
        <strain evidence="1 2">CCM 8649</strain>
    </source>
</reference>
<proteinExistence type="predicted"/>
<organism evidence="1 2">
    <name type="scientific">Hymenobacter coccineus</name>
    <dbReference type="NCBI Taxonomy" id="1908235"/>
    <lineage>
        <taxon>Bacteria</taxon>
        <taxon>Pseudomonadati</taxon>
        <taxon>Bacteroidota</taxon>
        <taxon>Cytophagia</taxon>
        <taxon>Cytophagales</taxon>
        <taxon>Hymenobacteraceae</taxon>
        <taxon>Hymenobacter</taxon>
    </lineage>
</organism>
<dbReference type="EMBL" id="MDZA01000311">
    <property type="protein sequence ID" value="OGX89131.1"/>
    <property type="molecule type" value="Genomic_DNA"/>
</dbReference>
<sequence length="65" mass="7475">MIVTTAFASLVIILRTVLIQIMTEFGLARNIYRVLVCLYENFGCCHTKYVQVTVVIVAPKYFIHH</sequence>
<dbReference type="Proteomes" id="UP000177506">
    <property type="component" value="Unassembled WGS sequence"/>
</dbReference>
<gene>
    <name evidence="1" type="ORF">BEN49_09705</name>
</gene>
<evidence type="ECO:0000313" key="1">
    <source>
        <dbReference type="EMBL" id="OGX89131.1"/>
    </source>
</evidence>
<evidence type="ECO:0000313" key="2">
    <source>
        <dbReference type="Proteomes" id="UP000177506"/>
    </source>
</evidence>
<name>A0A1G1TE58_9BACT</name>
<dbReference type="AlphaFoldDB" id="A0A1G1TE58"/>
<keyword evidence="2" id="KW-1185">Reference proteome</keyword>
<accession>A0A1G1TE58</accession>